<protein>
    <submittedName>
        <fullName evidence="1">Uncharacterized protein</fullName>
    </submittedName>
</protein>
<evidence type="ECO:0000313" key="1">
    <source>
        <dbReference type="EMBL" id="CAH1439342.1"/>
    </source>
</evidence>
<evidence type="ECO:0000313" key="2">
    <source>
        <dbReference type="Proteomes" id="UP001157418"/>
    </source>
</evidence>
<keyword evidence="2" id="KW-1185">Reference proteome</keyword>
<dbReference type="Gene3D" id="1.25.10.10">
    <property type="entry name" value="Leucine-rich Repeat Variant"/>
    <property type="match status" value="1"/>
</dbReference>
<dbReference type="AlphaFoldDB" id="A0AAU9NN80"/>
<dbReference type="InterPro" id="IPR011989">
    <property type="entry name" value="ARM-like"/>
</dbReference>
<dbReference type="SUPFAM" id="SSF48371">
    <property type="entry name" value="ARM repeat"/>
    <property type="match status" value="1"/>
</dbReference>
<name>A0AAU9NN80_9ASTR</name>
<reference evidence="1 2" key="1">
    <citation type="submission" date="2022-01" db="EMBL/GenBank/DDBJ databases">
        <authorList>
            <person name="Xiong W."/>
            <person name="Schranz E."/>
        </authorList>
    </citation>
    <scope>NUCLEOTIDE SEQUENCE [LARGE SCALE GENOMIC DNA]</scope>
</reference>
<gene>
    <name evidence="1" type="ORF">LVIROSA_LOCUS25544</name>
</gene>
<comment type="caution">
    <text evidence="1">The sequence shown here is derived from an EMBL/GenBank/DDBJ whole genome shotgun (WGS) entry which is preliminary data.</text>
</comment>
<dbReference type="InterPro" id="IPR016024">
    <property type="entry name" value="ARM-type_fold"/>
</dbReference>
<dbReference type="Proteomes" id="UP001157418">
    <property type="component" value="Unassembled WGS sequence"/>
</dbReference>
<organism evidence="1 2">
    <name type="scientific">Lactuca virosa</name>
    <dbReference type="NCBI Taxonomy" id="75947"/>
    <lineage>
        <taxon>Eukaryota</taxon>
        <taxon>Viridiplantae</taxon>
        <taxon>Streptophyta</taxon>
        <taxon>Embryophyta</taxon>
        <taxon>Tracheophyta</taxon>
        <taxon>Spermatophyta</taxon>
        <taxon>Magnoliopsida</taxon>
        <taxon>eudicotyledons</taxon>
        <taxon>Gunneridae</taxon>
        <taxon>Pentapetalae</taxon>
        <taxon>asterids</taxon>
        <taxon>campanulids</taxon>
        <taxon>Asterales</taxon>
        <taxon>Asteraceae</taxon>
        <taxon>Cichorioideae</taxon>
        <taxon>Cichorieae</taxon>
        <taxon>Lactucinae</taxon>
        <taxon>Lactuca</taxon>
    </lineage>
</organism>
<dbReference type="EMBL" id="CAKMRJ010004727">
    <property type="protein sequence ID" value="CAH1439342.1"/>
    <property type="molecule type" value="Genomic_DNA"/>
</dbReference>
<proteinExistence type="predicted"/>
<sequence>MMAEVVHYKLHHIVNERHGLFSRRGIADMIFNNFEHIGENLGTLIRAFKASFLPFFDEMSSYLMPIWGKDKTTEERRIVIRMKILVCTDKYYDTYLPFLLQDCIDENPDVHQAAVYGLGV</sequence>
<accession>A0AAU9NN80</accession>